<dbReference type="EMBL" id="VRVR01000016">
    <property type="protein sequence ID" value="KAF0852781.1"/>
    <property type="molecule type" value="Genomic_DNA"/>
</dbReference>
<feature type="compositionally biased region" description="Low complexity" evidence="5">
    <location>
        <begin position="113"/>
        <end position="126"/>
    </location>
</feature>
<dbReference type="GO" id="GO:0003735">
    <property type="term" value="F:structural constituent of ribosome"/>
    <property type="evidence" value="ECO:0007669"/>
    <property type="project" value="InterPro"/>
</dbReference>
<evidence type="ECO:0000256" key="4">
    <source>
        <dbReference type="ARBA" id="ARBA00039977"/>
    </source>
</evidence>
<dbReference type="Proteomes" id="UP000799049">
    <property type="component" value="Unassembled WGS sequence"/>
</dbReference>
<protein>
    <recommendedName>
        <fullName evidence="4">Large ribosomal subunit protein uL23m</fullName>
    </recommendedName>
</protein>
<keyword evidence="3" id="KW-0687">Ribonucleoprotein</keyword>
<dbReference type="GO" id="GO:0005762">
    <property type="term" value="C:mitochondrial large ribosomal subunit"/>
    <property type="evidence" value="ECO:0007669"/>
    <property type="project" value="TreeGrafter"/>
</dbReference>
<evidence type="ECO:0000313" key="7">
    <source>
        <dbReference type="Proteomes" id="UP000799049"/>
    </source>
</evidence>
<dbReference type="Gene3D" id="3.30.70.330">
    <property type="match status" value="1"/>
</dbReference>
<keyword evidence="2 6" id="KW-0689">Ribosomal protein</keyword>
<comment type="similarity">
    <text evidence="1">Belongs to the universal ribosomal protein uL23 family.</text>
</comment>
<evidence type="ECO:0000256" key="2">
    <source>
        <dbReference type="ARBA" id="ARBA00022980"/>
    </source>
</evidence>
<organism evidence="6 7">
    <name type="scientific">Andalucia godoyi</name>
    <name type="common">Flagellate</name>
    <dbReference type="NCBI Taxonomy" id="505711"/>
    <lineage>
        <taxon>Eukaryota</taxon>
        <taxon>Discoba</taxon>
        <taxon>Jakobida</taxon>
        <taxon>Andalucina</taxon>
        <taxon>Andaluciidae</taxon>
        <taxon>Andalucia</taxon>
    </lineage>
</organism>
<sequence>MGVIRFPSSTIRLMLDSVVPGSRQVTFRIPMAMSKPDFRSYLTSLYGLDVSAVNTMIYAGKRQRVAGGHVYKRSDWKKAIVTLGNPLQIDPKALEALDVARSREQQTNSTSKPAPLAAQAAQAAPK</sequence>
<evidence type="ECO:0000256" key="1">
    <source>
        <dbReference type="ARBA" id="ARBA00006700"/>
    </source>
</evidence>
<feature type="region of interest" description="Disordered" evidence="5">
    <location>
        <begin position="99"/>
        <end position="126"/>
    </location>
</feature>
<evidence type="ECO:0000313" key="6">
    <source>
        <dbReference type="EMBL" id="KAF0852781.1"/>
    </source>
</evidence>
<evidence type="ECO:0000256" key="3">
    <source>
        <dbReference type="ARBA" id="ARBA00023274"/>
    </source>
</evidence>
<dbReference type="Pfam" id="PF00276">
    <property type="entry name" value="Ribosomal_L23"/>
    <property type="match status" value="1"/>
</dbReference>
<dbReference type="SUPFAM" id="SSF54189">
    <property type="entry name" value="Ribosomal proteins S24e, L23 and L15e"/>
    <property type="match status" value="1"/>
</dbReference>
<reference evidence="6" key="1">
    <citation type="submission" date="2019-09" db="EMBL/GenBank/DDBJ databases">
        <title>The Mitochondrial Proteome of the Jakobid, Andalucia godoyi, a Protist With the Most Gene-Rich and Bacteria-Like Mitochondrial Genome.</title>
        <authorList>
            <person name="Gray M.W."/>
            <person name="Burger G."/>
            <person name="Derelle R."/>
            <person name="Klimes V."/>
            <person name="Leger M."/>
            <person name="Sarrasin M."/>
            <person name="Vlcek C."/>
            <person name="Roger A.J."/>
            <person name="Elias M."/>
            <person name="Lang B.F."/>
        </authorList>
    </citation>
    <scope>NUCLEOTIDE SEQUENCE</scope>
    <source>
        <strain evidence="6">And28</strain>
    </source>
</reference>
<proteinExistence type="inferred from homology"/>
<dbReference type="OrthoDB" id="275582at2759"/>
<dbReference type="InterPro" id="IPR013025">
    <property type="entry name" value="Ribosomal_uL23-like"/>
</dbReference>
<accession>A0A8K0F0Z5</accession>
<dbReference type="InterPro" id="IPR012678">
    <property type="entry name" value="Ribosomal_uL23/eL15/eS24_sf"/>
</dbReference>
<dbReference type="AlphaFoldDB" id="A0A8K0F0Z5"/>
<name>A0A8K0F0Z5_ANDGO</name>
<dbReference type="GO" id="GO:0032543">
    <property type="term" value="P:mitochondrial translation"/>
    <property type="evidence" value="ECO:0007669"/>
    <property type="project" value="TreeGrafter"/>
</dbReference>
<gene>
    <name evidence="6" type="ORF">ANDGO_01054</name>
</gene>
<keyword evidence="7" id="KW-1185">Reference proteome</keyword>
<comment type="caution">
    <text evidence="6">The sequence shown here is derived from an EMBL/GenBank/DDBJ whole genome shotgun (WGS) entry which is preliminary data.</text>
</comment>
<dbReference type="PANTHER" id="PTHR12059:SF5">
    <property type="entry name" value="LARGE RIBOSOMAL SUBUNIT PROTEIN UL23M"/>
    <property type="match status" value="1"/>
</dbReference>
<dbReference type="InterPro" id="IPR012677">
    <property type="entry name" value="Nucleotide-bd_a/b_plait_sf"/>
</dbReference>
<dbReference type="PANTHER" id="PTHR12059">
    <property type="entry name" value="RIBOSOMAL PROTEIN L23-RELATED"/>
    <property type="match status" value="1"/>
</dbReference>
<evidence type="ECO:0000256" key="5">
    <source>
        <dbReference type="SAM" id="MobiDB-lite"/>
    </source>
</evidence>